<organism evidence="2">
    <name type="scientific">marine metagenome</name>
    <dbReference type="NCBI Taxonomy" id="408172"/>
    <lineage>
        <taxon>unclassified sequences</taxon>
        <taxon>metagenomes</taxon>
        <taxon>ecological metagenomes</taxon>
    </lineage>
</organism>
<feature type="non-terminal residue" evidence="2">
    <location>
        <position position="146"/>
    </location>
</feature>
<gene>
    <name evidence="2" type="ORF">METZ01_LOCUS492412</name>
</gene>
<dbReference type="Gene3D" id="3.40.50.1110">
    <property type="entry name" value="SGNH hydrolase"/>
    <property type="match status" value="1"/>
</dbReference>
<reference evidence="2" key="1">
    <citation type="submission" date="2018-05" db="EMBL/GenBank/DDBJ databases">
        <authorList>
            <person name="Lanie J.A."/>
            <person name="Ng W.-L."/>
            <person name="Kazmierczak K.M."/>
            <person name="Andrzejewski T.M."/>
            <person name="Davidsen T.M."/>
            <person name="Wayne K.J."/>
            <person name="Tettelin H."/>
            <person name="Glass J.I."/>
            <person name="Rusch D."/>
            <person name="Podicherti R."/>
            <person name="Tsui H.-C.T."/>
            <person name="Winkler M.E."/>
        </authorList>
    </citation>
    <scope>NUCLEOTIDE SEQUENCE</scope>
</reference>
<evidence type="ECO:0000313" key="2">
    <source>
        <dbReference type="EMBL" id="SVE39558.1"/>
    </source>
</evidence>
<feature type="domain" description="SGNH hydrolase-type esterase" evidence="1">
    <location>
        <begin position="16"/>
        <end position="139"/>
    </location>
</feature>
<protein>
    <recommendedName>
        <fullName evidence="1">SGNH hydrolase-type esterase domain-containing protein</fullName>
    </recommendedName>
</protein>
<name>A0A383D6T7_9ZZZZ</name>
<feature type="non-terminal residue" evidence="2">
    <location>
        <position position="1"/>
    </location>
</feature>
<dbReference type="AlphaFoldDB" id="A0A383D6T7"/>
<dbReference type="InterPro" id="IPR013830">
    <property type="entry name" value="SGNH_hydro"/>
</dbReference>
<accession>A0A383D6T7</accession>
<proteinExistence type="predicted"/>
<dbReference type="Pfam" id="PF13472">
    <property type="entry name" value="Lipase_GDSL_2"/>
    <property type="match status" value="1"/>
</dbReference>
<dbReference type="CDD" id="cd00229">
    <property type="entry name" value="SGNH_hydrolase"/>
    <property type="match status" value="1"/>
</dbReference>
<sequence>VKQDWHNKEFECLVTLGESTTAGGWSSSRERCWASRLSVLISDVQSQPVRLINSGIGANVISTRSPSYEHSGKPAGLERLEKHVFEHRPDLLIVSYGLNDARGGTPLAQFAEDLLILVGRVRDNCAPLIVLPGPYFMTDFSVGGQV</sequence>
<dbReference type="SUPFAM" id="SSF52266">
    <property type="entry name" value="SGNH hydrolase"/>
    <property type="match status" value="1"/>
</dbReference>
<dbReference type="EMBL" id="UINC01214360">
    <property type="protein sequence ID" value="SVE39558.1"/>
    <property type="molecule type" value="Genomic_DNA"/>
</dbReference>
<dbReference type="InterPro" id="IPR036514">
    <property type="entry name" value="SGNH_hydro_sf"/>
</dbReference>
<evidence type="ECO:0000259" key="1">
    <source>
        <dbReference type="Pfam" id="PF13472"/>
    </source>
</evidence>